<organism evidence="1 2">
    <name type="scientific">Sphenostylis stenocarpa</name>
    <dbReference type="NCBI Taxonomy" id="92480"/>
    <lineage>
        <taxon>Eukaryota</taxon>
        <taxon>Viridiplantae</taxon>
        <taxon>Streptophyta</taxon>
        <taxon>Embryophyta</taxon>
        <taxon>Tracheophyta</taxon>
        <taxon>Spermatophyta</taxon>
        <taxon>Magnoliopsida</taxon>
        <taxon>eudicotyledons</taxon>
        <taxon>Gunneridae</taxon>
        <taxon>Pentapetalae</taxon>
        <taxon>rosids</taxon>
        <taxon>fabids</taxon>
        <taxon>Fabales</taxon>
        <taxon>Fabaceae</taxon>
        <taxon>Papilionoideae</taxon>
        <taxon>50 kb inversion clade</taxon>
        <taxon>NPAAA clade</taxon>
        <taxon>indigoferoid/millettioid clade</taxon>
        <taxon>Phaseoleae</taxon>
        <taxon>Sphenostylis</taxon>
    </lineage>
</organism>
<sequence>MAPLDFESDSRVVEGMPVIKGQMVLILWGSTGFGWVPNTVDAHKRRERNSSDICARPTCQILPHSFRFHLLVDSSARVSSHAPLSLT</sequence>
<dbReference type="EMBL" id="OY731408">
    <property type="protein sequence ID" value="CAJ1978411.1"/>
    <property type="molecule type" value="Genomic_DNA"/>
</dbReference>
<name>A0AA86W5P6_9FABA</name>
<proteinExistence type="predicted"/>
<reference evidence="1" key="1">
    <citation type="submission" date="2023-10" db="EMBL/GenBank/DDBJ databases">
        <authorList>
            <person name="Domelevo Entfellner J.-B."/>
        </authorList>
    </citation>
    <scope>NUCLEOTIDE SEQUENCE</scope>
</reference>
<evidence type="ECO:0000313" key="2">
    <source>
        <dbReference type="Proteomes" id="UP001189624"/>
    </source>
</evidence>
<accession>A0AA86W5P6</accession>
<protein>
    <submittedName>
        <fullName evidence="1">Uncharacterized protein</fullName>
    </submittedName>
</protein>
<evidence type="ECO:0000313" key="1">
    <source>
        <dbReference type="EMBL" id="CAJ1978411.1"/>
    </source>
</evidence>
<gene>
    <name evidence="1" type="ORF">AYBTSS11_LOCUS30605</name>
</gene>
<dbReference type="Gramene" id="rna-AYBTSS11_LOCUS30605">
    <property type="protein sequence ID" value="CAJ1978411.1"/>
    <property type="gene ID" value="gene-AYBTSS11_LOCUS30605"/>
</dbReference>
<dbReference type="Proteomes" id="UP001189624">
    <property type="component" value="Chromosome 11"/>
</dbReference>
<keyword evidence="2" id="KW-1185">Reference proteome</keyword>
<dbReference type="AlphaFoldDB" id="A0AA86W5P6"/>